<feature type="compositionally biased region" description="Basic and acidic residues" evidence="1">
    <location>
        <begin position="677"/>
        <end position="687"/>
    </location>
</feature>
<feature type="compositionally biased region" description="Low complexity" evidence="1">
    <location>
        <begin position="820"/>
        <end position="872"/>
    </location>
</feature>
<feature type="compositionally biased region" description="Low complexity" evidence="1">
    <location>
        <begin position="776"/>
        <end position="798"/>
    </location>
</feature>
<feature type="compositionally biased region" description="Low complexity" evidence="1">
    <location>
        <begin position="3111"/>
        <end position="3145"/>
    </location>
</feature>
<feature type="compositionally biased region" description="Basic and acidic residues" evidence="1">
    <location>
        <begin position="2709"/>
        <end position="2723"/>
    </location>
</feature>
<feature type="region of interest" description="Disordered" evidence="1">
    <location>
        <begin position="2082"/>
        <end position="2123"/>
    </location>
</feature>
<feature type="compositionally biased region" description="Basic and acidic residues" evidence="1">
    <location>
        <begin position="1089"/>
        <end position="1102"/>
    </location>
</feature>
<dbReference type="Proteomes" id="UP000009192">
    <property type="component" value="Unassembled WGS sequence"/>
</dbReference>
<feature type="compositionally biased region" description="Basic and acidic residues" evidence="1">
    <location>
        <begin position="2731"/>
        <end position="2743"/>
    </location>
</feature>
<feature type="compositionally biased region" description="Low complexity" evidence="1">
    <location>
        <begin position="2575"/>
        <end position="2588"/>
    </location>
</feature>
<dbReference type="InterPro" id="IPR022189">
    <property type="entry name" value="SMTN"/>
</dbReference>
<feature type="compositionally biased region" description="Basic and acidic residues" evidence="1">
    <location>
        <begin position="2804"/>
        <end position="2816"/>
    </location>
</feature>
<feature type="compositionally biased region" description="Basic and acidic residues" evidence="1">
    <location>
        <begin position="1250"/>
        <end position="1264"/>
    </location>
</feature>
<feature type="compositionally biased region" description="Polar residues" evidence="1">
    <location>
        <begin position="2032"/>
        <end position="2044"/>
    </location>
</feature>
<feature type="compositionally biased region" description="Acidic residues" evidence="1">
    <location>
        <begin position="887"/>
        <end position="896"/>
    </location>
</feature>
<organism evidence="3 4">
    <name type="scientific">Drosophila mojavensis</name>
    <name type="common">Fruit fly</name>
    <dbReference type="NCBI Taxonomy" id="7230"/>
    <lineage>
        <taxon>Eukaryota</taxon>
        <taxon>Metazoa</taxon>
        <taxon>Ecdysozoa</taxon>
        <taxon>Arthropoda</taxon>
        <taxon>Hexapoda</taxon>
        <taxon>Insecta</taxon>
        <taxon>Pterygota</taxon>
        <taxon>Neoptera</taxon>
        <taxon>Endopterygota</taxon>
        <taxon>Diptera</taxon>
        <taxon>Brachycera</taxon>
        <taxon>Muscomorpha</taxon>
        <taxon>Ephydroidea</taxon>
        <taxon>Drosophilidae</taxon>
        <taxon>Drosophila</taxon>
    </lineage>
</organism>
<feature type="compositionally biased region" description="Basic and acidic residues" evidence="1">
    <location>
        <begin position="2435"/>
        <end position="2444"/>
    </location>
</feature>
<gene>
    <name evidence="3" type="primary">Dmoj\GI16360</name>
    <name evidence="3" type="ORF">Dmoj_GI16360</name>
</gene>
<feature type="compositionally biased region" description="Polar residues" evidence="1">
    <location>
        <begin position="1490"/>
        <end position="1501"/>
    </location>
</feature>
<dbReference type="KEGG" id="dmo:Dmoj_GI16360"/>
<feature type="compositionally biased region" description="Polar residues" evidence="1">
    <location>
        <begin position="2589"/>
        <end position="2600"/>
    </location>
</feature>
<feature type="region of interest" description="Disordered" evidence="1">
    <location>
        <begin position="3306"/>
        <end position="3342"/>
    </location>
</feature>
<feature type="compositionally biased region" description="Polar residues" evidence="1">
    <location>
        <begin position="694"/>
        <end position="707"/>
    </location>
</feature>
<feature type="compositionally biased region" description="Low complexity" evidence="1">
    <location>
        <begin position="2626"/>
        <end position="2636"/>
    </location>
</feature>
<feature type="compositionally biased region" description="Polar residues" evidence="1">
    <location>
        <begin position="1418"/>
        <end position="1429"/>
    </location>
</feature>
<dbReference type="EMBL" id="CH933812">
    <property type="protein sequence ID" value="EDW05950.2"/>
    <property type="molecule type" value="Genomic_DNA"/>
</dbReference>
<feature type="compositionally biased region" description="Low complexity" evidence="1">
    <location>
        <begin position="730"/>
        <end position="740"/>
    </location>
</feature>
<feature type="compositionally biased region" description="Basic and acidic residues" evidence="1">
    <location>
        <begin position="2639"/>
        <end position="2649"/>
    </location>
</feature>
<feature type="compositionally biased region" description="Polar residues" evidence="1">
    <location>
        <begin position="1015"/>
        <end position="1026"/>
    </location>
</feature>
<feature type="compositionally biased region" description="Low complexity" evidence="1">
    <location>
        <begin position="1838"/>
        <end position="1852"/>
    </location>
</feature>
<dbReference type="FunCoup" id="B4L6F4">
    <property type="interactions" value="21"/>
</dbReference>
<feature type="compositionally biased region" description="Basic and acidic residues" evidence="1">
    <location>
        <begin position="1636"/>
        <end position="1651"/>
    </location>
</feature>
<sequence length="3425" mass="383215">MELECDLGAIQSEELLRKMWQQSEDSERKRQIRSHLYKLRESRLRNLYRHEPDNLTFAMSEPNGNTLSGYAGKDPLATSHGDALLDQNFQSLKSKEVRDSMSPTHELKFHSMSLTQPNSTGWDVQTSSEVSPDGRAYRTETLAKTDGVEKLNGGGIAEFKGRNEQRSSASHQGDDKNYVKQAAESSNTHLQEKVVFGDESNGGRTEMKMSSTSSSSTSKFVSSSTVEYGDDDVAQPRYLLDNQSTNRQQHELREQREQREVREQRELREQREIREQRDREEQRVQEERFQEHRLQQQQEQREQREQREERFSESREQLKSTRNVETQQHYEENKRYVDMDKASPEYQRHVQHLMSQPGEIISNTVEYPKPNVKMITTVKRLPDGTIVKNKRYETEQVTPTADSVRQSQAQTQTQTQTQNNQRRVQETRDVVDNAEPLVRRPSETAEELVKQESYSTVKKSSRRYSTETTSETVQEYDDRAPQPSGRPDVPPSPRATNPIQEFPNHRPNTPNRPSDFSTHGFPSVRTNKPTQEFAGQRPTTEEYVVVKSEKSRNVKQSSSTTSQRTVETEFEPSWEQPQSPRRPTHVEDFSTHGFPSVRTDQPDAELPSSASRRPERIIETQVERERRPQQVNASPRRPQDSPTKSPTRKPNAATRTPPSRSTTETTTTTNTVTRRQLQKEREVDAAHRAFAASLRSSSPADSVGSTGSHHHPRRDSGQTPEPHPQRQAPRWSISSSSTNRRSGREGSHDSHAPSESSRISSTTVTRHVGVPKTIAKTTVSKQQQQQQQQTVVKTRSVQGSNETIDLTPQRLPKSPTAKSTTTTTTTTTTTIGNKPAGATPATPTKPATPTTPTTPTATSVPASEPSPVTAAAMPSKRSPYAPRPSIPDDDHDDDDVPTVARRSSKSPSIERRPLQRESTFETDVERAYSPERITRIDDQIVIDESSLEVRQRPLKGGDKPREIPAAFPSRPKESPRQSPEKQLPSNVKQAPRALSPEKQPAARPRSVSPEKQLPRESQAQSSGTQLPGSVPSKPKESPSRPASRPSSPEKQMPGSAPAAKPKDLPRPDNQLPSTVVRDSRPDNQLPETLNRELPRQSPKETPRSGSPEKQLPSSPKPKGNEPADKPRQSPDRQVPGSAPLKPSGKPTPDDKQQPTQFPEDEFFKSTVTQRVTNITNNFNDEFITNERQHQPRKPEEIPDKKLPQDKDMIDRPSCKPASWESPERPDGGFISKSPEPEEDQKPTYRKKGLTRRETFEDRCRKILGMEEDGDTQGSFVPKPEGDDDDTDEQKTETVVKKTETFEFKIEDCPDDDDEDDKPKRVTQTYVIRTQPVIKVDEPLSEPETVQITETTEIETVVSTEKTVGERKPNPVGVDAPRPVGGRKPKDEVEPIEQPDQNKPQQRSPKDDAELVNVEEETTMITTNRTSKSPKSPLPKDEVEPRPTSGKWPKDEVETRPKSGKQPKDEKPQRPSCTRLSKDETELINVDEETTTIVTKQSSKSPTFARKAPLPSSEDEDEPISKAGKQPKDKTSPRSTPGKWPKDDAEYINVEEETTIVTTRQEPLPDTEDEDEPRPKVSGKPKDKHPKDDAEFVDVEEETTTVTTKRTSKTPTTTTRTPARKEPMPYPEDDDEPNQPKSREPTGRQPTDEFKPRPTPNYYSKDVEFIKVSDDTTIIMTKRPAKSPSPTRKEYSPYPDDEPTAKQPTAGKPFRDNDSPRRPKDDKEPRTQPKQPKNDAEYISEKTTVVITKRPSKSPSPTRKEPLPQTETKHFVTEKIIDCNGKTVLEKVSKTQRPTGPASGPKTRKQPCDSEPEEGKPKQPDSRKPSTSKIETERRNSRTTKTSTSTTSTTTNKQPVKETQPKTVKSPRKESLPRREPAKRDSLVEETRTTTSTASTTIRKDRKPSDGNNSLKDRLRSSPRKQKPQTDDVDGESSSPDTSPTRIPSERRRSSNISVHTEIIIDHTAPKTPSPKTERKVTPKTAASPLRKLPVTERKESAPVPRVTRRDKDKVTRSTSENVIKVVNGKPKPAQPEMSSLNPNSAQRPNTDRSRPSKCFTTRTINLSEQLINSEEMEDVIIDIQQAKSSREPSPDRIVPTPVPAEVETGTPRYPDTVQEPDDEPRKKPIVTNIPIFKEEANAYVGCQISELRNPNGIEADIHDNPTVEAPQSLDYTTVNPSNGQPGIDVDECLLSVHEKVTKFTHTAEQVKQPKSSTPFSRQFDEHAKVSASDECLLSIDEKVDRFLKTAENITKQPLTTPTREIERPSFEDIDEELRQDDCILSVSQKVHKFIDTAEKLAPSAPQKSPRLVANIERHISRQSEPELDQESEPEQPSDAEPDEPLESNDELLPMSKHHTTAIELKRQQDILNRPSVFNQRKPTTPNGNSKPRGTTSPSTTLITEERKSYRHQNVPASSPGARSPTRSTAAPRKPSLEQPRGKPSEPERGSTSTTKRREHITQQQWVISDVDVDVEEVGPAPPSHSVSPQPTAPGRRPTTSSTANITKSTPRSSTAPRKPSLESPQSKPSSDYPKETETGTRRATSTTSTRTTTKRGEQWLQDELDVDVEEYEPVSPKGTTPSRRTAPSTSTTNVTKSAPRSSTAPRKPSLESPRSKPSSDYPKETETSTRRATSTTSTKTTIKRAEQWVHSDLDVDVEEYEPVSPKGTSPSRRTTAATTKTTTRGASAPRKPSLESPRSKQSPTTDYTAETETDTRRTTSTTKRGEEWLPSDVDELNHSPRHSHSDSPRQMSPQRRTATTTKPDSTTNSKSTVVKASTEHSTTKHTTTTTNRTHSPTNQAPLASSPDTEPHVEPLLDRSRPTHQSSPGRTVASRRNIFEKHSPSPTTTTTTTSATTEPSGRRPSYMDHTKSSLEHIRRDSLEINKTHYSRKSSVDDETMLEPRNPNAAVKFDVPKRGSRPEAVRTTNTDELEIEEIFDLQTLEQLLETVSSYELRRRIRAQIRLIKKNMINANSSTTITTTTITTKGRQSEQLQPRSQSSTPSRSPMPVRRMPELPRERSQSPEAKGSTTTSTTTTCRRTEQLDSGKPPVKPRDRSASPVQTRRRSPTGKSSSTTTTTTTRTTKQAKVNPNEKPSPIWADRSKVLRASGSHSPTSRKGSNTSTTSSSSRVMRSSNITSSSTTTTSSSSSSKRREEDSITSSYGVGPTDENGLPLFGIRALKKKTQPPVEPCETKQEVTGYVIEEQFYSDDKSPPRHERKELIYSSNPDELVTLQQQLDTAQPDGQTTKLEREVKLIDVQGMPAAIEPPSGKRRGSIKELSERFIHKESMLADEETEDSESNDVCSVIELEAPQMRQHQTSSTTRTSSSTRSFLNTSGEERAVSSVDDVLERMRNADNVVEPGDSAEDREARALLNKFLGASVIMQGVESMLPAGQRQQQLSRGNISSNSNSSSSSQAVKTTQQQRSSSS</sequence>
<feature type="compositionally biased region" description="Basic and acidic residues" evidence="1">
    <location>
        <begin position="3007"/>
        <end position="3017"/>
    </location>
</feature>
<reference evidence="3 4" key="1">
    <citation type="journal article" date="2007" name="Nature">
        <title>Evolution of genes and genomes on the Drosophila phylogeny.</title>
        <authorList>
            <consortium name="Drosophila 12 Genomes Consortium"/>
            <person name="Clark A.G."/>
            <person name="Eisen M.B."/>
            <person name="Smith D.R."/>
            <person name="Bergman C.M."/>
            <person name="Oliver B."/>
            <person name="Markow T.A."/>
            <person name="Kaufman T.C."/>
            <person name="Kellis M."/>
            <person name="Gelbart W."/>
            <person name="Iyer V.N."/>
            <person name="Pollard D.A."/>
            <person name="Sackton T.B."/>
            <person name="Larracuente A.M."/>
            <person name="Singh N.D."/>
            <person name="Abad J.P."/>
            <person name="Abt D.N."/>
            <person name="Adryan B."/>
            <person name="Aguade M."/>
            <person name="Akashi H."/>
            <person name="Anderson W.W."/>
            <person name="Aquadro C.F."/>
            <person name="Ardell D.H."/>
            <person name="Arguello R."/>
            <person name="Artieri C.G."/>
            <person name="Barbash D.A."/>
            <person name="Barker D."/>
            <person name="Barsanti P."/>
            <person name="Batterham P."/>
            <person name="Batzoglou S."/>
            <person name="Begun D."/>
            <person name="Bhutkar A."/>
            <person name="Blanco E."/>
            <person name="Bosak S.A."/>
            <person name="Bradley R.K."/>
            <person name="Brand A.D."/>
            <person name="Brent M.R."/>
            <person name="Brooks A.N."/>
            <person name="Brown R.H."/>
            <person name="Butlin R.K."/>
            <person name="Caggese C."/>
            <person name="Calvi B.R."/>
            <person name="Bernardo de Carvalho A."/>
            <person name="Caspi A."/>
            <person name="Castrezana S."/>
            <person name="Celniker S.E."/>
            <person name="Chang J.L."/>
            <person name="Chapple C."/>
            <person name="Chatterji S."/>
            <person name="Chinwalla A."/>
            <person name="Civetta A."/>
            <person name="Clifton S.W."/>
            <person name="Comeron J.M."/>
            <person name="Costello J.C."/>
            <person name="Coyne J.A."/>
            <person name="Daub J."/>
            <person name="David R.G."/>
            <person name="Delcher A.L."/>
            <person name="Delehaunty K."/>
            <person name="Do C.B."/>
            <person name="Ebling H."/>
            <person name="Edwards K."/>
            <person name="Eickbush T."/>
            <person name="Evans J.D."/>
            <person name="Filipski A."/>
            <person name="Findeiss S."/>
            <person name="Freyhult E."/>
            <person name="Fulton L."/>
            <person name="Fulton R."/>
            <person name="Garcia A.C."/>
            <person name="Gardiner A."/>
            <person name="Garfield D.A."/>
            <person name="Garvin B.E."/>
            <person name="Gibson G."/>
            <person name="Gilbert D."/>
            <person name="Gnerre S."/>
            <person name="Godfrey J."/>
            <person name="Good R."/>
            <person name="Gotea V."/>
            <person name="Gravely B."/>
            <person name="Greenberg A.J."/>
            <person name="Griffiths-Jones S."/>
            <person name="Gross S."/>
            <person name="Guigo R."/>
            <person name="Gustafson E.A."/>
            <person name="Haerty W."/>
            <person name="Hahn M.W."/>
            <person name="Halligan D.L."/>
            <person name="Halpern A.L."/>
            <person name="Halter G.M."/>
            <person name="Han M.V."/>
            <person name="Heger A."/>
            <person name="Hillier L."/>
            <person name="Hinrichs A.S."/>
            <person name="Holmes I."/>
            <person name="Hoskins R.A."/>
            <person name="Hubisz M.J."/>
            <person name="Hultmark D."/>
            <person name="Huntley M.A."/>
            <person name="Jaffe D.B."/>
            <person name="Jagadeeshan S."/>
            <person name="Jeck W.R."/>
            <person name="Johnson J."/>
            <person name="Jones C.D."/>
            <person name="Jordan W.C."/>
            <person name="Karpen G.H."/>
            <person name="Kataoka E."/>
            <person name="Keightley P.D."/>
            <person name="Kheradpour P."/>
            <person name="Kirkness E.F."/>
            <person name="Koerich L.B."/>
            <person name="Kristiansen K."/>
            <person name="Kudrna D."/>
            <person name="Kulathinal R.J."/>
            <person name="Kumar S."/>
            <person name="Kwok R."/>
            <person name="Lander E."/>
            <person name="Langley C.H."/>
            <person name="Lapoint R."/>
            <person name="Lazzaro B.P."/>
            <person name="Lee S.J."/>
            <person name="Levesque L."/>
            <person name="Li R."/>
            <person name="Lin C.F."/>
            <person name="Lin M.F."/>
            <person name="Lindblad-Toh K."/>
            <person name="Llopart A."/>
            <person name="Long M."/>
            <person name="Low L."/>
            <person name="Lozovsky E."/>
            <person name="Lu J."/>
            <person name="Luo M."/>
            <person name="Machado C.A."/>
            <person name="Makalowski W."/>
            <person name="Marzo M."/>
            <person name="Matsuda M."/>
            <person name="Matzkin L."/>
            <person name="McAllister B."/>
            <person name="McBride C.S."/>
            <person name="McKernan B."/>
            <person name="McKernan K."/>
            <person name="Mendez-Lago M."/>
            <person name="Minx P."/>
            <person name="Mollenhauer M.U."/>
            <person name="Montooth K."/>
            <person name="Mount S.M."/>
            <person name="Mu X."/>
            <person name="Myers E."/>
            <person name="Negre B."/>
            <person name="Newfeld S."/>
            <person name="Nielsen R."/>
            <person name="Noor M.A."/>
            <person name="O'Grady P."/>
            <person name="Pachter L."/>
            <person name="Papaceit M."/>
            <person name="Parisi M.J."/>
            <person name="Parisi M."/>
            <person name="Parts L."/>
            <person name="Pedersen J.S."/>
            <person name="Pesole G."/>
            <person name="Phillippy A.M."/>
            <person name="Ponting C.P."/>
            <person name="Pop M."/>
            <person name="Porcelli D."/>
            <person name="Powell J.R."/>
            <person name="Prohaska S."/>
            <person name="Pruitt K."/>
            <person name="Puig M."/>
            <person name="Quesneville H."/>
            <person name="Ram K.R."/>
            <person name="Rand D."/>
            <person name="Rasmussen M.D."/>
            <person name="Reed L.K."/>
            <person name="Reenan R."/>
            <person name="Reily A."/>
            <person name="Remington K.A."/>
            <person name="Rieger T.T."/>
            <person name="Ritchie M.G."/>
            <person name="Robin C."/>
            <person name="Rogers Y.H."/>
            <person name="Rohde C."/>
            <person name="Rozas J."/>
            <person name="Rubenfield M.J."/>
            <person name="Ruiz A."/>
            <person name="Russo S."/>
            <person name="Salzberg S.L."/>
            <person name="Sanchez-Gracia A."/>
            <person name="Saranga D.J."/>
            <person name="Sato H."/>
            <person name="Schaeffer S.W."/>
            <person name="Schatz M.C."/>
            <person name="Schlenke T."/>
            <person name="Schwartz R."/>
            <person name="Segarra C."/>
            <person name="Singh R.S."/>
            <person name="Sirot L."/>
            <person name="Sirota M."/>
            <person name="Sisneros N.B."/>
            <person name="Smith C.D."/>
            <person name="Smith T.F."/>
            <person name="Spieth J."/>
            <person name="Stage D.E."/>
            <person name="Stark A."/>
            <person name="Stephan W."/>
            <person name="Strausberg R.L."/>
            <person name="Strempel S."/>
            <person name="Sturgill D."/>
            <person name="Sutton G."/>
            <person name="Sutton G.G."/>
            <person name="Tao W."/>
            <person name="Teichmann S."/>
            <person name="Tobari Y.N."/>
            <person name="Tomimura Y."/>
            <person name="Tsolas J.M."/>
            <person name="Valente V.L."/>
            <person name="Venter E."/>
            <person name="Venter J.C."/>
            <person name="Vicario S."/>
            <person name="Vieira F.G."/>
            <person name="Vilella A.J."/>
            <person name="Villasante A."/>
            <person name="Walenz B."/>
            <person name="Wang J."/>
            <person name="Wasserman M."/>
            <person name="Watts T."/>
            <person name="Wilson D."/>
            <person name="Wilson R.K."/>
            <person name="Wing R.A."/>
            <person name="Wolfner M.F."/>
            <person name="Wong A."/>
            <person name="Wong G.K."/>
            <person name="Wu C.I."/>
            <person name="Wu G."/>
            <person name="Yamamoto D."/>
            <person name="Yang H.P."/>
            <person name="Yang S.P."/>
            <person name="Yorke J.A."/>
            <person name="Yoshida K."/>
            <person name="Zdobnov E."/>
            <person name="Zhang P."/>
            <person name="Zhang Y."/>
            <person name="Zimin A.V."/>
            <person name="Baldwin J."/>
            <person name="Abdouelleil A."/>
            <person name="Abdulkadir J."/>
            <person name="Abebe A."/>
            <person name="Abera B."/>
            <person name="Abreu J."/>
            <person name="Acer S.C."/>
            <person name="Aftuck L."/>
            <person name="Alexander A."/>
            <person name="An P."/>
            <person name="Anderson E."/>
            <person name="Anderson S."/>
            <person name="Arachi H."/>
            <person name="Azer M."/>
            <person name="Bachantsang P."/>
            <person name="Barry A."/>
            <person name="Bayul T."/>
            <person name="Berlin A."/>
            <person name="Bessette D."/>
            <person name="Bloom T."/>
            <person name="Blye J."/>
            <person name="Boguslavskiy L."/>
            <person name="Bonnet C."/>
            <person name="Boukhgalter B."/>
            <person name="Bourzgui I."/>
            <person name="Brown A."/>
            <person name="Cahill P."/>
            <person name="Channer S."/>
            <person name="Cheshatsang Y."/>
            <person name="Chuda L."/>
            <person name="Citroen M."/>
            <person name="Collymore A."/>
            <person name="Cooke P."/>
            <person name="Costello M."/>
            <person name="D'Aco K."/>
            <person name="Daza R."/>
            <person name="De Haan G."/>
            <person name="DeGray S."/>
            <person name="DeMaso C."/>
            <person name="Dhargay N."/>
            <person name="Dooley K."/>
            <person name="Dooley E."/>
            <person name="Doricent M."/>
            <person name="Dorje P."/>
            <person name="Dorjee K."/>
            <person name="Dupes A."/>
            <person name="Elong R."/>
            <person name="Falk J."/>
            <person name="Farina A."/>
            <person name="Faro S."/>
            <person name="Ferguson D."/>
            <person name="Fisher S."/>
            <person name="Foley C.D."/>
            <person name="Franke A."/>
            <person name="Friedrich D."/>
            <person name="Gadbois L."/>
            <person name="Gearin G."/>
            <person name="Gearin C.R."/>
            <person name="Giannoukos G."/>
            <person name="Goode T."/>
            <person name="Graham J."/>
            <person name="Grandbois E."/>
            <person name="Grewal S."/>
            <person name="Gyaltsen K."/>
            <person name="Hafez N."/>
            <person name="Hagos B."/>
            <person name="Hall J."/>
            <person name="Henson C."/>
            <person name="Hollinger A."/>
            <person name="Honan T."/>
            <person name="Huard M.D."/>
            <person name="Hughes L."/>
            <person name="Hurhula B."/>
            <person name="Husby M.E."/>
            <person name="Kamat A."/>
            <person name="Kanga B."/>
            <person name="Kashin S."/>
            <person name="Khazanovich D."/>
            <person name="Kisner P."/>
            <person name="Lance K."/>
            <person name="Lara M."/>
            <person name="Lee W."/>
            <person name="Lennon N."/>
            <person name="Letendre F."/>
            <person name="LeVine R."/>
            <person name="Lipovsky A."/>
            <person name="Liu X."/>
            <person name="Liu J."/>
            <person name="Liu S."/>
            <person name="Lokyitsang T."/>
            <person name="Lokyitsang Y."/>
            <person name="Lubonja R."/>
            <person name="Lui A."/>
            <person name="MacDonald P."/>
            <person name="Magnisalis V."/>
            <person name="Maru K."/>
            <person name="Matthews C."/>
            <person name="McCusker W."/>
            <person name="McDonough S."/>
            <person name="Mehta T."/>
            <person name="Meldrim J."/>
            <person name="Meneus L."/>
            <person name="Mihai O."/>
            <person name="Mihalev A."/>
            <person name="Mihova T."/>
            <person name="Mittelman R."/>
            <person name="Mlenga V."/>
            <person name="Montmayeur A."/>
            <person name="Mulrain L."/>
            <person name="Navidi A."/>
            <person name="Naylor J."/>
            <person name="Negash T."/>
            <person name="Nguyen T."/>
            <person name="Nguyen N."/>
            <person name="Nicol R."/>
            <person name="Norbu C."/>
            <person name="Norbu N."/>
            <person name="Novod N."/>
            <person name="O'Neill B."/>
            <person name="Osman S."/>
            <person name="Markiewicz E."/>
            <person name="Oyono O.L."/>
            <person name="Patti C."/>
            <person name="Phunkhang P."/>
            <person name="Pierre F."/>
            <person name="Priest M."/>
            <person name="Raghuraman S."/>
            <person name="Rege F."/>
            <person name="Reyes R."/>
            <person name="Rise C."/>
            <person name="Rogov P."/>
            <person name="Ross K."/>
            <person name="Ryan E."/>
            <person name="Settipalli S."/>
            <person name="Shea T."/>
            <person name="Sherpa N."/>
            <person name="Shi L."/>
            <person name="Shih D."/>
            <person name="Sparrow T."/>
            <person name="Spaulding J."/>
            <person name="Stalker J."/>
            <person name="Stange-Thomann N."/>
            <person name="Stavropoulos S."/>
            <person name="Stone C."/>
            <person name="Strader C."/>
            <person name="Tesfaye S."/>
            <person name="Thomson T."/>
            <person name="Thoulutsang Y."/>
            <person name="Thoulutsang D."/>
            <person name="Topham K."/>
            <person name="Topping I."/>
            <person name="Tsamla T."/>
            <person name="Vassiliev H."/>
            <person name="Vo A."/>
            <person name="Wangchuk T."/>
            <person name="Wangdi T."/>
            <person name="Weiand M."/>
            <person name="Wilkinson J."/>
            <person name="Wilson A."/>
            <person name="Yadav S."/>
            <person name="Young G."/>
            <person name="Yu Q."/>
            <person name="Zembek L."/>
            <person name="Zhong D."/>
            <person name="Zimmer A."/>
            <person name="Zwirko Z."/>
            <person name="Jaffe D.B."/>
            <person name="Alvarez P."/>
            <person name="Brockman W."/>
            <person name="Butler J."/>
            <person name="Chin C."/>
            <person name="Gnerre S."/>
            <person name="Grabherr M."/>
            <person name="Kleber M."/>
            <person name="Mauceli E."/>
            <person name="MacCallum I."/>
        </authorList>
    </citation>
    <scope>NUCLEOTIDE SEQUENCE [LARGE SCALE GENOMIC DNA]</scope>
    <source>
        <strain evidence="4">Tucson 15081-1352.22</strain>
    </source>
</reference>
<feature type="compositionally biased region" description="Basic and acidic residues" evidence="1">
    <location>
        <begin position="970"/>
        <end position="979"/>
    </location>
</feature>
<feature type="region of interest" description="Disordered" evidence="1">
    <location>
        <begin position="237"/>
        <end position="335"/>
    </location>
</feature>
<feature type="compositionally biased region" description="Basic and acidic residues" evidence="1">
    <location>
        <begin position="423"/>
        <end position="450"/>
    </location>
</feature>
<feature type="compositionally biased region" description="Polar residues" evidence="1">
    <location>
        <begin position="1931"/>
        <end position="1941"/>
    </location>
</feature>
<evidence type="ECO:0000313" key="3">
    <source>
        <dbReference type="EMBL" id="EDW05950.2"/>
    </source>
</evidence>
<feature type="compositionally biased region" description="Low complexity" evidence="1">
    <location>
        <begin position="3315"/>
        <end position="3327"/>
    </location>
</feature>
<feature type="compositionally biased region" description="Low complexity" evidence="1">
    <location>
        <begin position="2990"/>
        <end position="3006"/>
    </location>
</feature>
<proteinExistence type="predicted"/>
<feature type="compositionally biased region" description="Basic and acidic residues" evidence="1">
    <location>
        <begin position="742"/>
        <end position="752"/>
    </location>
</feature>
<feature type="compositionally biased region" description="Polar residues" evidence="1">
    <location>
        <begin position="113"/>
        <end position="130"/>
    </location>
</feature>
<feature type="compositionally biased region" description="Low complexity" evidence="1">
    <location>
        <begin position="208"/>
        <end position="223"/>
    </location>
</feature>
<keyword evidence="4" id="KW-1185">Reference proteome</keyword>
<feature type="compositionally biased region" description="Basic and acidic residues" evidence="1">
    <location>
        <begin position="908"/>
        <end position="938"/>
    </location>
</feature>
<dbReference type="OrthoDB" id="6381429at2759"/>
<feature type="compositionally biased region" description="Polar residues" evidence="1">
    <location>
        <begin position="506"/>
        <end position="517"/>
    </location>
</feature>
<feature type="compositionally biased region" description="Low complexity" evidence="1">
    <location>
        <begin position="654"/>
        <end position="675"/>
    </location>
</feature>
<feature type="compositionally biased region" description="Basic and acidic residues" evidence="1">
    <location>
        <begin position="248"/>
        <end position="319"/>
    </location>
</feature>
<feature type="compositionally biased region" description="Basic and acidic residues" evidence="1">
    <location>
        <begin position="1447"/>
        <end position="1468"/>
    </location>
</feature>
<feature type="compositionally biased region" description="Acidic residues" evidence="1">
    <location>
        <begin position="2556"/>
        <end position="2568"/>
    </location>
</feature>
<feature type="compositionally biased region" description="Polar residues" evidence="1">
    <location>
        <begin position="753"/>
        <end position="765"/>
    </location>
</feature>
<feature type="compositionally biased region" description="Low complexity" evidence="1">
    <location>
        <begin position="1350"/>
        <end position="1361"/>
    </location>
</feature>
<feature type="compositionally biased region" description="Polar residues" evidence="1">
    <location>
        <begin position="2371"/>
        <end position="2398"/>
    </location>
</feature>
<feature type="compositionally biased region" description="Basic and acidic residues" evidence="1">
    <location>
        <begin position="1812"/>
        <end position="1835"/>
    </location>
</feature>
<feature type="non-terminal residue" evidence="3">
    <location>
        <position position="3425"/>
    </location>
</feature>
<dbReference type="Pfam" id="PF12510">
    <property type="entry name" value="Smoothelin"/>
    <property type="match status" value="1"/>
</dbReference>
<feature type="compositionally biased region" description="Low complexity" evidence="1">
    <location>
        <begin position="3064"/>
        <end position="3079"/>
    </location>
</feature>
<feature type="compositionally biased region" description="Low complexity" evidence="1">
    <location>
        <begin position="2537"/>
        <end position="2547"/>
    </location>
</feature>
<feature type="compositionally biased region" description="Acidic residues" evidence="1">
    <location>
        <begin position="2321"/>
        <end position="2345"/>
    </location>
</feature>
<feature type="compositionally biased region" description="Low complexity" evidence="1">
    <location>
        <begin position="403"/>
        <end position="422"/>
    </location>
</feature>
<feature type="compositionally biased region" description="Low complexity" evidence="1">
    <location>
        <begin position="1599"/>
        <end position="1616"/>
    </location>
</feature>
<feature type="domain" description="Smoothelin" evidence="2">
    <location>
        <begin position="2926"/>
        <end position="2965"/>
    </location>
</feature>
<name>B4L6F4_DROMO</name>
<feature type="compositionally biased region" description="Basic and acidic residues" evidence="1">
    <location>
        <begin position="612"/>
        <end position="628"/>
    </location>
</feature>
<feature type="compositionally biased region" description="Polar residues" evidence="1">
    <location>
        <begin position="3391"/>
        <end position="3401"/>
    </location>
</feature>
<feature type="compositionally biased region" description="Basic and acidic residues" evidence="1">
    <location>
        <begin position="1757"/>
        <end position="1776"/>
    </location>
</feature>
<evidence type="ECO:0000259" key="2">
    <source>
        <dbReference type="Pfam" id="PF12510"/>
    </source>
</evidence>
<dbReference type="InParanoid" id="B4L6F4"/>
<feature type="compositionally biased region" description="Low complexity" evidence="1">
    <location>
        <begin position="3402"/>
        <end position="3411"/>
    </location>
</feature>
<feature type="compositionally biased region" description="Basic and acidic residues" evidence="1">
    <location>
        <begin position="1660"/>
        <end position="1669"/>
    </location>
</feature>
<dbReference type="HOGENOM" id="CLU_000419_0_0_1"/>
<accession>B4L6F4</accession>
<feature type="region of interest" description="Disordered" evidence="1">
    <location>
        <begin position="148"/>
        <end position="223"/>
    </location>
</feature>
<feature type="compositionally biased region" description="Low complexity" evidence="1">
    <location>
        <begin position="1554"/>
        <end position="1563"/>
    </location>
</feature>
<feature type="compositionally biased region" description="Polar residues" evidence="1">
    <location>
        <begin position="1165"/>
        <end position="1179"/>
    </location>
</feature>
<feature type="compositionally biased region" description="Basic and acidic residues" evidence="1">
    <location>
        <begin position="947"/>
        <end position="962"/>
    </location>
</feature>
<feature type="compositionally biased region" description="Polar residues" evidence="1">
    <location>
        <begin position="2746"/>
        <end position="2771"/>
    </location>
</feature>
<feature type="compositionally biased region" description="Basic and acidic residues" evidence="1">
    <location>
        <begin position="1708"/>
        <end position="1739"/>
    </location>
</feature>
<feature type="region of interest" description="Disordered" evidence="1">
    <location>
        <begin position="1350"/>
        <end position="2053"/>
    </location>
</feature>
<feature type="region of interest" description="Disordered" evidence="1">
    <location>
        <begin position="3389"/>
        <end position="3425"/>
    </location>
</feature>
<feature type="compositionally biased region" description="Basic and acidic residues" evidence="1">
    <location>
        <begin position="1184"/>
        <end position="1213"/>
    </location>
</feature>
<feature type="region of interest" description="Disordered" evidence="1">
    <location>
        <begin position="2316"/>
        <end position="2867"/>
    </location>
</feature>
<protein>
    <recommendedName>
        <fullName evidence="2">Smoothelin domain-containing protein</fullName>
    </recommendedName>
</protein>
<feature type="compositionally biased region" description="Low complexity" evidence="1">
    <location>
        <begin position="1039"/>
        <end position="1049"/>
    </location>
</feature>
<evidence type="ECO:0000313" key="4">
    <source>
        <dbReference type="Proteomes" id="UP000009192"/>
    </source>
</evidence>
<feature type="region of interest" description="Disordered" evidence="1">
    <location>
        <begin position="113"/>
        <end position="136"/>
    </location>
</feature>
<feature type="compositionally biased region" description="Basic and acidic residues" evidence="1">
    <location>
        <begin position="1866"/>
        <end position="1887"/>
    </location>
</feature>
<feature type="region of interest" description="Disordered" evidence="1">
    <location>
        <begin position="2973"/>
        <end position="3166"/>
    </location>
</feature>
<feature type="compositionally biased region" description="Low complexity" evidence="1">
    <location>
        <begin position="2780"/>
        <end position="2793"/>
    </location>
</feature>
<feature type="compositionally biased region" description="Polar residues" evidence="1">
    <location>
        <begin position="2493"/>
        <end position="2511"/>
    </location>
</feature>
<feature type="region of interest" description="Disordered" evidence="1">
    <location>
        <begin position="390"/>
        <end position="1294"/>
    </location>
</feature>
<dbReference type="eggNOG" id="KOG4678">
    <property type="taxonomic scope" value="Eukaryota"/>
</dbReference>
<feature type="compositionally biased region" description="Low complexity" evidence="1">
    <location>
        <begin position="2839"/>
        <end position="2854"/>
    </location>
</feature>
<feature type="compositionally biased region" description="Polar residues" evidence="1">
    <location>
        <begin position="2794"/>
        <end position="2803"/>
    </location>
</feature>
<feature type="compositionally biased region" description="Low complexity" evidence="1">
    <location>
        <begin position="2663"/>
        <end position="2685"/>
    </location>
</feature>
<feature type="compositionally biased region" description="Basic and acidic residues" evidence="1">
    <location>
        <begin position="1118"/>
        <end position="1130"/>
    </location>
</feature>
<evidence type="ECO:0000256" key="1">
    <source>
        <dbReference type="SAM" id="MobiDB-lite"/>
    </source>
</evidence>
<feature type="compositionally biased region" description="Polar residues" evidence="1">
    <location>
        <begin position="3412"/>
        <end position="3425"/>
    </location>
</feature>
<feature type="compositionally biased region" description="Polar residues" evidence="1">
    <location>
        <begin position="554"/>
        <end position="565"/>
    </location>
</feature>